<sequence>MIKIKSFRYGTQHATSSHKHAVGQIYWLDHGIMVIETTLSQWTVTPGTVGWFPPGLEHSAWVPRNVTGHSLYIDPPACINFPLYAGIYGAEPFTRALLERCQNNGSHFTRDYQETLLKILGYELMQCTALPLELRLPTDRRARNVADELLNNPACHQAQSQLAQQYGLSARSLSRLFDQQTGLSFSQWRQQAKVLASLQWILAGLPVYEVASLSGYSNVSAYIDVFRQRFGKTPAQLRLDWQKGG</sequence>
<dbReference type="Proteomes" id="UP001211544">
    <property type="component" value="Chromosome"/>
</dbReference>
<accession>A0AAJ5QHF9</accession>
<gene>
    <name evidence="5" type="ORF">N5580_10430</name>
</gene>
<proteinExistence type="predicted"/>
<dbReference type="GO" id="GO:0043565">
    <property type="term" value="F:sequence-specific DNA binding"/>
    <property type="evidence" value="ECO:0007669"/>
    <property type="project" value="InterPro"/>
</dbReference>
<keyword evidence="3" id="KW-0804">Transcription</keyword>
<name>A0AAJ5QHF9_9GAMM</name>
<dbReference type="PROSITE" id="PS00041">
    <property type="entry name" value="HTH_ARAC_FAMILY_1"/>
    <property type="match status" value="1"/>
</dbReference>
<protein>
    <submittedName>
        <fullName evidence="5">AraC family transcriptional regulator</fullName>
    </submittedName>
</protein>
<reference evidence="5 6" key="1">
    <citation type="journal article" date="2022" name="J Glob Antimicrob Resist">
        <title>First complete genome of a multidrug resistant strain of the novel human pathogen Kalamiella piersonii (GABEKP28) identified in human saliva.</title>
        <authorList>
            <person name="McDonagh F."/>
            <person name="Singh N.K."/>
            <person name="Venkateswaran K."/>
            <person name="Lonappan A.M."/>
            <person name="Hallahan B."/>
            <person name="Tuohy A."/>
            <person name="Burke L."/>
            <person name="Kovarova A."/>
            <person name="Miliotis G."/>
        </authorList>
    </citation>
    <scope>NUCLEOTIDE SEQUENCE [LARGE SCALE GENOMIC DNA]</scope>
    <source>
        <strain evidence="5 6">GABEKP28</strain>
    </source>
</reference>
<dbReference type="AlphaFoldDB" id="A0AAJ5QHF9"/>
<dbReference type="KEGG" id="kpie:N5580_10430"/>
<feature type="domain" description="HTH araC/xylS-type" evidence="4">
    <location>
        <begin position="140"/>
        <end position="240"/>
    </location>
</feature>
<dbReference type="SUPFAM" id="SSF46689">
    <property type="entry name" value="Homeodomain-like"/>
    <property type="match status" value="1"/>
</dbReference>
<dbReference type="PANTHER" id="PTHR11019:SF159">
    <property type="entry name" value="TRANSCRIPTIONAL REGULATOR-RELATED"/>
    <property type="match status" value="1"/>
</dbReference>
<dbReference type="Pfam" id="PF12833">
    <property type="entry name" value="HTH_18"/>
    <property type="match status" value="1"/>
</dbReference>
<dbReference type="EMBL" id="CP104758">
    <property type="protein sequence ID" value="WBG89533.1"/>
    <property type="molecule type" value="Genomic_DNA"/>
</dbReference>
<organism evidence="5 6">
    <name type="scientific">Pantoea piersonii</name>
    <dbReference type="NCBI Taxonomy" id="2364647"/>
    <lineage>
        <taxon>Bacteria</taxon>
        <taxon>Pseudomonadati</taxon>
        <taxon>Pseudomonadota</taxon>
        <taxon>Gammaproteobacteria</taxon>
        <taxon>Enterobacterales</taxon>
        <taxon>Erwiniaceae</taxon>
        <taxon>Pantoea</taxon>
    </lineage>
</organism>
<dbReference type="SUPFAM" id="SSF51182">
    <property type="entry name" value="RmlC-like cupins"/>
    <property type="match status" value="1"/>
</dbReference>
<evidence type="ECO:0000256" key="1">
    <source>
        <dbReference type="ARBA" id="ARBA00023015"/>
    </source>
</evidence>
<dbReference type="PANTHER" id="PTHR11019">
    <property type="entry name" value="HTH-TYPE TRANSCRIPTIONAL REGULATOR NIMR"/>
    <property type="match status" value="1"/>
</dbReference>
<dbReference type="InterPro" id="IPR018060">
    <property type="entry name" value="HTH_AraC"/>
</dbReference>
<dbReference type="Gene3D" id="1.10.10.60">
    <property type="entry name" value="Homeodomain-like"/>
    <property type="match status" value="2"/>
</dbReference>
<evidence type="ECO:0000313" key="5">
    <source>
        <dbReference type="EMBL" id="WBG89533.1"/>
    </source>
</evidence>
<dbReference type="RefSeq" id="WP_269949143.1">
    <property type="nucleotide sequence ID" value="NZ_CP104758.1"/>
</dbReference>
<dbReference type="InterPro" id="IPR009057">
    <property type="entry name" value="Homeodomain-like_sf"/>
</dbReference>
<dbReference type="InterPro" id="IPR011051">
    <property type="entry name" value="RmlC_Cupin_sf"/>
</dbReference>
<dbReference type="SMART" id="SM00342">
    <property type="entry name" value="HTH_ARAC"/>
    <property type="match status" value="1"/>
</dbReference>
<evidence type="ECO:0000256" key="3">
    <source>
        <dbReference type="ARBA" id="ARBA00023163"/>
    </source>
</evidence>
<keyword evidence="1" id="KW-0805">Transcription regulation</keyword>
<evidence type="ECO:0000313" key="6">
    <source>
        <dbReference type="Proteomes" id="UP001211544"/>
    </source>
</evidence>
<evidence type="ECO:0000259" key="4">
    <source>
        <dbReference type="PROSITE" id="PS01124"/>
    </source>
</evidence>
<keyword evidence="6" id="KW-1185">Reference proteome</keyword>
<dbReference type="PROSITE" id="PS01124">
    <property type="entry name" value="HTH_ARAC_FAMILY_2"/>
    <property type="match status" value="1"/>
</dbReference>
<keyword evidence="2" id="KW-0238">DNA-binding</keyword>
<dbReference type="GO" id="GO:0003700">
    <property type="term" value="F:DNA-binding transcription factor activity"/>
    <property type="evidence" value="ECO:0007669"/>
    <property type="project" value="InterPro"/>
</dbReference>
<dbReference type="InterPro" id="IPR018062">
    <property type="entry name" value="HTH_AraC-typ_CS"/>
</dbReference>
<evidence type="ECO:0000256" key="2">
    <source>
        <dbReference type="ARBA" id="ARBA00023125"/>
    </source>
</evidence>